<feature type="domain" description="Major facilitator superfamily (MFS) profile" evidence="9">
    <location>
        <begin position="32"/>
        <end position="437"/>
    </location>
</feature>
<protein>
    <submittedName>
        <fullName evidence="10">MFS family permease</fullName>
    </submittedName>
</protein>
<evidence type="ECO:0000256" key="7">
    <source>
        <dbReference type="ARBA" id="ARBA00023136"/>
    </source>
</evidence>
<dbReference type="EMBL" id="JAUSRO010000005">
    <property type="protein sequence ID" value="MDP9899500.1"/>
    <property type="molecule type" value="Genomic_DNA"/>
</dbReference>
<dbReference type="InterPro" id="IPR020846">
    <property type="entry name" value="MFS_dom"/>
</dbReference>
<keyword evidence="4 8" id="KW-0812">Transmembrane</keyword>
<dbReference type="Pfam" id="PF07690">
    <property type="entry name" value="MFS_1"/>
    <property type="match status" value="1"/>
</dbReference>
<keyword evidence="5" id="KW-0769">Symport</keyword>
<dbReference type="PROSITE" id="PS50850">
    <property type="entry name" value="MFS"/>
    <property type="match status" value="1"/>
</dbReference>
<dbReference type="InterPro" id="IPR036259">
    <property type="entry name" value="MFS_trans_sf"/>
</dbReference>
<comment type="subcellular location">
    <subcellularLocation>
        <location evidence="1">Cell membrane</location>
        <topology evidence="1">Multi-pass membrane protein</topology>
    </subcellularLocation>
</comment>
<gene>
    <name evidence="10" type="ORF">J2W36_001751</name>
</gene>
<feature type="transmembrane region" description="Helical" evidence="8">
    <location>
        <begin position="175"/>
        <end position="194"/>
    </location>
</feature>
<organism evidence="10 11">
    <name type="scientific">Variovorax ginsengisoli</name>
    <dbReference type="NCBI Taxonomy" id="363844"/>
    <lineage>
        <taxon>Bacteria</taxon>
        <taxon>Pseudomonadati</taxon>
        <taxon>Pseudomonadota</taxon>
        <taxon>Betaproteobacteria</taxon>
        <taxon>Burkholderiales</taxon>
        <taxon>Comamonadaceae</taxon>
        <taxon>Variovorax</taxon>
    </lineage>
</organism>
<dbReference type="PANTHER" id="PTHR43528">
    <property type="entry name" value="ALPHA-KETOGLUTARATE PERMEASE"/>
    <property type="match status" value="1"/>
</dbReference>
<dbReference type="SUPFAM" id="SSF103473">
    <property type="entry name" value="MFS general substrate transporter"/>
    <property type="match status" value="1"/>
</dbReference>
<keyword evidence="7 8" id="KW-0472">Membrane</keyword>
<feature type="transmembrane region" description="Helical" evidence="8">
    <location>
        <begin position="251"/>
        <end position="274"/>
    </location>
</feature>
<evidence type="ECO:0000256" key="8">
    <source>
        <dbReference type="SAM" id="Phobius"/>
    </source>
</evidence>
<feature type="transmembrane region" description="Helical" evidence="8">
    <location>
        <begin position="382"/>
        <end position="406"/>
    </location>
</feature>
<feature type="transmembrane region" description="Helical" evidence="8">
    <location>
        <begin position="412"/>
        <end position="432"/>
    </location>
</feature>
<feature type="transmembrane region" description="Helical" evidence="8">
    <location>
        <begin position="68"/>
        <end position="92"/>
    </location>
</feature>
<keyword evidence="2" id="KW-0813">Transport</keyword>
<sequence>MSDAVLSASPVLGSPSVTAAPPGRARQSQFRLIAACSLGNALEMYDFTVYSFFALLIGKLFFPSHSPYGSLLLAVATFGIGFVMRPLGGVIIGNFADRKGRKAAMTLTIGFMVLGTLCIAFAPTYGTAGVLGSLMIVGGRLLQGFSLGGEVGASTAMLMEAGGVKGRGFRVSWQLASQGIAALLGALTGATLYALLPQASLESWGWRLPFLLGLLIAPVGLYIRSHLDETHTPDANEHSPIGRLFRAHGPLVLKGVLATTAGTATMYLVVFFMPTYMIRVLNMPPSLALISGCVTGITLFVVSLVAGRLADRLPHRKPLVIGSLLFSLLAVGPAFWLITHYPSVPLVLALSALLTASVNIGTTPMFLMLLELLPIGVRASGISVIYSIGVTVFGGSSQFIVTWLLAKTGNPMSPAFYMMACGVLSLCALLALRERKAD</sequence>
<comment type="caution">
    <text evidence="10">The sequence shown here is derived from an EMBL/GenBank/DDBJ whole genome shotgun (WGS) entry which is preliminary data.</text>
</comment>
<feature type="transmembrane region" description="Helical" evidence="8">
    <location>
        <begin position="206"/>
        <end position="223"/>
    </location>
</feature>
<evidence type="ECO:0000313" key="10">
    <source>
        <dbReference type="EMBL" id="MDP9899500.1"/>
    </source>
</evidence>
<accession>A0ABT9S566</accession>
<evidence type="ECO:0000256" key="4">
    <source>
        <dbReference type="ARBA" id="ARBA00022692"/>
    </source>
</evidence>
<feature type="transmembrane region" description="Helical" evidence="8">
    <location>
        <begin position="145"/>
        <end position="163"/>
    </location>
</feature>
<name>A0ABT9S566_9BURK</name>
<keyword evidence="6 8" id="KW-1133">Transmembrane helix</keyword>
<dbReference type="RefSeq" id="WP_307689321.1">
    <property type="nucleotide sequence ID" value="NZ_JAUSRO010000005.1"/>
</dbReference>
<proteinExistence type="predicted"/>
<evidence type="ECO:0000313" key="11">
    <source>
        <dbReference type="Proteomes" id="UP001226867"/>
    </source>
</evidence>
<reference evidence="10 11" key="1">
    <citation type="submission" date="2023-07" db="EMBL/GenBank/DDBJ databases">
        <title>Sorghum-associated microbial communities from plants grown in Nebraska, USA.</title>
        <authorList>
            <person name="Schachtman D."/>
        </authorList>
    </citation>
    <scope>NUCLEOTIDE SEQUENCE [LARGE SCALE GENOMIC DNA]</scope>
    <source>
        <strain evidence="10 11">DS1607</strain>
    </source>
</reference>
<feature type="transmembrane region" description="Helical" evidence="8">
    <location>
        <begin position="104"/>
        <end position="125"/>
    </location>
</feature>
<dbReference type="PANTHER" id="PTHR43528:SF3">
    <property type="entry name" value="CITRATE-PROTON SYMPORTER"/>
    <property type="match status" value="1"/>
</dbReference>
<feature type="transmembrane region" description="Helical" evidence="8">
    <location>
        <begin position="344"/>
        <end position="370"/>
    </location>
</feature>
<evidence type="ECO:0000256" key="1">
    <source>
        <dbReference type="ARBA" id="ARBA00004651"/>
    </source>
</evidence>
<keyword evidence="11" id="KW-1185">Reference proteome</keyword>
<feature type="transmembrane region" description="Helical" evidence="8">
    <location>
        <begin position="319"/>
        <end position="338"/>
    </location>
</feature>
<dbReference type="Proteomes" id="UP001226867">
    <property type="component" value="Unassembled WGS sequence"/>
</dbReference>
<dbReference type="InterPro" id="IPR011701">
    <property type="entry name" value="MFS"/>
</dbReference>
<evidence type="ECO:0000256" key="6">
    <source>
        <dbReference type="ARBA" id="ARBA00022989"/>
    </source>
</evidence>
<evidence type="ECO:0000256" key="5">
    <source>
        <dbReference type="ARBA" id="ARBA00022847"/>
    </source>
</evidence>
<dbReference type="InterPro" id="IPR051084">
    <property type="entry name" value="H+-coupled_symporters"/>
</dbReference>
<keyword evidence="3" id="KW-1003">Cell membrane</keyword>
<evidence type="ECO:0000256" key="2">
    <source>
        <dbReference type="ARBA" id="ARBA00022448"/>
    </source>
</evidence>
<evidence type="ECO:0000259" key="9">
    <source>
        <dbReference type="PROSITE" id="PS50850"/>
    </source>
</evidence>
<evidence type="ECO:0000256" key="3">
    <source>
        <dbReference type="ARBA" id="ARBA00022475"/>
    </source>
</evidence>
<feature type="transmembrane region" description="Helical" evidence="8">
    <location>
        <begin position="286"/>
        <end position="307"/>
    </location>
</feature>
<dbReference type="Gene3D" id="1.20.1250.20">
    <property type="entry name" value="MFS general substrate transporter like domains"/>
    <property type="match status" value="2"/>
</dbReference>